<dbReference type="GO" id="GO:0004386">
    <property type="term" value="F:helicase activity"/>
    <property type="evidence" value="ECO:0007669"/>
    <property type="project" value="UniProtKB-KW"/>
</dbReference>
<evidence type="ECO:0000256" key="6">
    <source>
        <dbReference type="ARBA" id="ARBA00022806"/>
    </source>
</evidence>
<accession>F0Q2J2</accession>
<dbReference type="NCBIfam" id="TIGR01596">
    <property type="entry name" value="cas3_HD"/>
    <property type="match status" value="1"/>
</dbReference>
<dbReference type="PROSITE" id="PS51192">
    <property type="entry name" value="HELICASE_ATP_BIND_1"/>
    <property type="match status" value="1"/>
</dbReference>
<feature type="domain" description="Helicase ATP-binding" evidence="10">
    <location>
        <begin position="322"/>
        <end position="514"/>
    </location>
</feature>
<dbReference type="SMART" id="SM00487">
    <property type="entry name" value="DEXDc"/>
    <property type="match status" value="1"/>
</dbReference>
<dbReference type="InterPro" id="IPR006483">
    <property type="entry name" value="CRISPR-assoc_Cas3_HD"/>
</dbReference>
<protein>
    <submittedName>
        <fullName evidence="12">CRISPR-associated HD domain protein</fullName>
    </submittedName>
</protein>
<evidence type="ECO:0000256" key="8">
    <source>
        <dbReference type="ARBA" id="ARBA00023118"/>
    </source>
</evidence>
<evidence type="ECO:0000256" key="1">
    <source>
        <dbReference type="ARBA" id="ARBA00006847"/>
    </source>
</evidence>
<dbReference type="OrthoDB" id="9810236at2"/>
<dbReference type="Pfam" id="PF00270">
    <property type="entry name" value="DEAD"/>
    <property type="match status" value="1"/>
</dbReference>
<dbReference type="InterPro" id="IPR014001">
    <property type="entry name" value="Helicase_ATP-bd"/>
</dbReference>
<dbReference type="GO" id="GO:0003676">
    <property type="term" value="F:nucleic acid binding"/>
    <property type="evidence" value="ECO:0007669"/>
    <property type="project" value="InterPro"/>
</dbReference>
<evidence type="ECO:0000256" key="9">
    <source>
        <dbReference type="SAM" id="MobiDB-lite"/>
    </source>
</evidence>
<dbReference type="SMR" id="F0Q2J2"/>
<keyword evidence="3" id="KW-0479">Metal-binding</keyword>
<dbReference type="KEGG" id="aaa:Acav_3869"/>
<proteinExistence type="inferred from homology"/>
<evidence type="ECO:0000259" key="10">
    <source>
        <dbReference type="PROSITE" id="PS51192"/>
    </source>
</evidence>
<reference evidence="12" key="1">
    <citation type="submission" date="2011-02" db="EMBL/GenBank/DDBJ databases">
        <title>Complete sequence of Acidovorax avenae subsp. avenae ATCC 19860.</title>
        <authorList>
            <consortium name="US DOE Joint Genome Institute"/>
            <person name="Lucas S."/>
            <person name="Copeland A."/>
            <person name="Lapidus A."/>
            <person name="Cheng J.-F."/>
            <person name="Goodwin L."/>
            <person name="Pitluck S."/>
            <person name="Chertkov O."/>
            <person name="Held B."/>
            <person name="Detter J.C."/>
            <person name="Han C."/>
            <person name="Tapia R."/>
            <person name="Land M."/>
            <person name="Hauser L."/>
            <person name="Kyrpides N."/>
            <person name="Ivanova N."/>
            <person name="Ovchinnikova G."/>
            <person name="Pagani I."/>
            <person name="Gordon S."/>
            <person name="Woyke T."/>
        </authorList>
    </citation>
    <scope>NUCLEOTIDE SEQUENCE</scope>
    <source>
        <strain evidence="12">ATCC 19860</strain>
    </source>
</reference>
<evidence type="ECO:0000256" key="5">
    <source>
        <dbReference type="ARBA" id="ARBA00022801"/>
    </source>
</evidence>
<evidence type="ECO:0000256" key="3">
    <source>
        <dbReference type="ARBA" id="ARBA00022723"/>
    </source>
</evidence>
<dbReference type="SUPFAM" id="SSF109604">
    <property type="entry name" value="HD-domain/PDEase-like"/>
    <property type="match status" value="1"/>
</dbReference>
<dbReference type="GO" id="GO:0051607">
    <property type="term" value="P:defense response to virus"/>
    <property type="evidence" value="ECO:0007669"/>
    <property type="project" value="UniProtKB-KW"/>
</dbReference>
<feature type="region of interest" description="Disordered" evidence="9">
    <location>
        <begin position="53"/>
        <end position="93"/>
    </location>
</feature>
<dbReference type="InterPro" id="IPR054712">
    <property type="entry name" value="Cas3-like_dom"/>
</dbReference>
<comment type="similarity">
    <text evidence="2">In the central section; belongs to the CRISPR-associated helicase Cas3 family.</text>
</comment>
<keyword evidence="7" id="KW-0067">ATP-binding</keyword>
<evidence type="ECO:0000256" key="2">
    <source>
        <dbReference type="ARBA" id="ARBA00009046"/>
    </source>
</evidence>
<keyword evidence="4" id="KW-0547">Nucleotide-binding</keyword>
<dbReference type="Proteomes" id="UP000002482">
    <property type="component" value="Chromosome"/>
</dbReference>
<dbReference type="InterPro" id="IPR006674">
    <property type="entry name" value="HD_domain"/>
</dbReference>
<gene>
    <name evidence="12" type="ordered locus">Acav_3869</name>
</gene>
<dbReference type="GO" id="GO:0046872">
    <property type="term" value="F:metal ion binding"/>
    <property type="evidence" value="ECO:0007669"/>
    <property type="project" value="UniProtKB-KW"/>
</dbReference>
<keyword evidence="6" id="KW-0347">Helicase</keyword>
<dbReference type="AlphaFoldDB" id="F0Q2J2"/>
<dbReference type="GeneID" id="34238017"/>
<evidence type="ECO:0000313" key="12">
    <source>
        <dbReference type="EMBL" id="ADX47759.1"/>
    </source>
</evidence>
<dbReference type="CDD" id="cd17930">
    <property type="entry name" value="DEXHc_cas3"/>
    <property type="match status" value="1"/>
</dbReference>
<dbReference type="EMBL" id="CP002521">
    <property type="protein sequence ID" value="ADX47759.1"/>
    <property type="molecule type" value="Genomic_DNA"/>
</dbReference>
<dbReference type="GO" id="GO:0005524">
    <property type="term" value="F:ATP binding"/>
    <property type="evidence" value="ECO:0007669"/>
    <property type="project" value="UniProtKB-KW"/>
</dbReference>
<dbReference type="Pfam" id="PF01966">
    <property type="entry name" value="HD"/>
    <property type="match status" value="1"/>
</dbReference>
<evidence type="ECO:0000313" key="13">
    <source>
        <dbReference type="Proteomes" id="UP000002482"/>
    </source>
</evidence>
<dbReference type="PROSITE" id="PS51643">
    <property type="entry name" value="HD_CAS3"/>
    <property type="match status" value="1"/>
</dbReference>
<sequence length="835" mass="92392">MTCVREIPQEHRLRMTGTHPLRTMAAEAPHPAWPGRTEPRQAIERELLLKDDTQGSGHASAPADDAAAPHAPPGAPSTTPAFHAHSVEGQPESRWQTLPEHLHAVGRMAGDFAAVFNAQELAQVMGWLHDLGKYTLPFQARLRGSPLRVDHSTWGARIAQQRLGVMGQLMAYGIAGHHAGLANGQGEGERTALSDRIASTDLPALHPAWEKDIPLPARLALPAGLKLYGQDRQQALARQPFQMAFLARMLFSCLVDADFIDTERFYLQARGGPDHRSAGPAWPALPALRAQLDTYLRTLTAECDPAREVNRLRADILRQVRERAECAPGLFSLTVPTGGGKTLASLAFALDHAIRHGLQRVIFVIPFTSIVEQNAAVFRKALGPLGDAAVLEHHSAFTERQPPRDDPEKYQSAEKLRLAMENWDAPIVVTTAVQFFESLFAARPSQCRKLHHIAGSVVVLDEAQTMPLKLLKPCVATIDELARNYRTSVVLCTATQPVLEAPAFDGGLTGVRELAPEPTRLFQQLERVRVRHVGTLDDAALAGHMRAREQVLCIVNNRRHARAVYEAMADLPGARHLTTLMCAKHRSEVLDEVRQMLKAGQPCRVVSTSLIEAGVDVDFPTVLRAEAGLDSIAQAAGRCNREGLRNIDASEVLVFANANEEWAPPPELKQYAQAAREVLRQCADDPLSPEAIARYFALLYWQKGSDQLDVPDLMGLLKTRRPDSLPMETLATKFRMIDSVQMPVIVPYDDAAREALEQLRFAEGSVGLARKLQPYVVQLPRQGFDALYQAGAIAPVRPDRWGEQFMQLVHPDIYSQRSGLRWDDPTFIRSERLHW</sequence>
<dbReference type="InterPro" id="IPR027417">
    <property type="entry name" value="P-loop_NTPase"/>
</dbReference>
<keyword evidence="8" id="KW-0051">Antiviral defense</keyword>
<evidence type="ECO:0000259" key="11">
    <source>
        <dbReference type="PROSITE" id="PS51643"/>
    </source>
</evidence>
<dbReference type="Gene3D" id="1.10.3210.30">
    <property type="match status" value="1"/>
</dbReference>
<evidence type="ECO:0000256" key="7">
    <source>
        <dbReference type="ARBA" id="ARBA00022840"/>
    </source>
</evidence>
<name>F0Q2J2_PARA1</name>
<keyword evidence="5" id="KW-0378">Hydrolase</keyword>
<dbReference type="RefSeq" id="WP_013596235.1">
    <property type="nucleotide sequence ID" value="NC_015138.1"/>
</dbReference>
<dbReference type="InterPro" id="IPR011545">
    <property type="entry name" value="DEAD/DEAH_box_helicase_dom"/>
</dbReference>
<comment type="similarity">
    <text evidence="1">In the N-terminal section; belongs to the CRISPR-associated nuclease Cas3-HD family.</text>
</comment>
<organism evidence="12 13">
    <name type="scientific">Paracidovorax avenae (strain ATCC 19860 / DSM 7227 / CCUG 15838 / JCM 20985 / LMG 2117 / NCPPB 1011)</name>
    <name type="common">Acidovorax avenae</name>
    <dbReference type="NCBI Taxonomy" id="643561"/>
    <lineage>
        <taxon>Bacteria</taxon>
        <taxon>Pseudomonadati</taxon>
        <taxon>Pseudomonadota</taxon>
        <taxon>Betaproteobacteria</taxon>
        <taxon>Burkholderiales</taxon>
        <taxon>Comamonadaceae</taxon>
        <taxon>Paracidovorax</taxon>
    </lineage>
</organism>
<feature type="compositionally biased region" description="Low complexity" evidence="9">
    <location>
        <begin position="57"/>
        <end position="69"/>
    </location>
</feature>
<dbReference type="HOGENOM" id="CLU_010123_0_0_4"/>
<dbReference type="CDD" id="cd09641">
    <property type="entry name" value="Cas3''_I"/>
    <property type="match status" value="1"/>
</dbReference>
<dbReference type="Gene3D" id="3.40.50.300">
    <property type="entry name" value="P-loop containing nucleotide triphosphate hydrolases"/>
    <property type="match status" value="2"/>
</dbReference>
<dbReference type="SUPFAM" id="SSF52540">
    <property type="entry name" value="P-loop containing nucleoside triphosphate hydrolases"/>
    <property type="match status" value="1"/>
</dbReference>
<feature type="domain" description="HD Cas3-type" evidence="11">
    <location>
        <begin position="91"/>
        <end position="260"/>
    </location>
</feature>
<dbReference type="InterPro" id="IPR038257">
    <property type="entry name" value="CRISPR-assoc_Cas3_HD_sf"/>
</dbReference>
<evidence type="ECO:0000256" key="4">
    <source>
        <dbReference type="ARBA" id="ARBA00022741"/>
    </source>
</evidence>
<keyword evidence="13" id="KW-1185">Reference proteome</keyword>
<dbReference type="GO" id="GO:0016787">
    <property type="term" value="F:hydrolase activity"/>
    <property type="evidence" value="ECO:0007669"/>
    <property type="project" value="UniProtKB-KW"/>
</dbReference>
<dbReference type="Pfam" id="PF22590">
    <property type="entry name" value="Cas3-like_C_2"/>
    <property type="match status" value="1"/>
</dbReference>